<dbReference type="Gene3D" id="3.40.50.1820">
    <property type="entry name" value="alpha/beta hydrolase"/>
    <property type="match status" value="1"/>
</dbReference>
<name>A0A8J5D3V2_CHIOP</name>
<evidence type="ECO:0000256" key="3">
    <source>
        <dbReference type="ARBA" id="ARBA00022801"/>
    </source>
</evidence>
<evidence type="ECO:0000259" key="6">
    <source>
        <dbReference type="Pfam" id="PF00135"/>
    </source>
</evidence>
<comment type="similarity">
    <text evidence="1 5">Belongs to the type-B carboxylesterase/lipase family.</text>
</comment>
<evidence type="ECO:0000313" key="8">
    <source>
        <dbReference type="Proteomes" id="UP000770661"/>
    </source>
</evidence>
<protein>
    <recommendedName>
        <fullName evidence="5">Carboxylic ester hydrolase</fullName>
        <ecNumber evidence="5">3.1.1.-</ecNumber>
    </recommendedName>
</protein>
<dbReference type="GO" id="GO:0052689">
    <property type="term" value="F:carboxylic ester hydrolase activity"/>
    <property type="evidence" value="ECO:0007669"/>
    <property type="project" value="UniProtKB-KW"/>
</dbReference>
<sequence length="579" mass="64089">MKVLAALLMVAAVVGMAEGGLTVVTQGGRLQGTAEKSISGRTFHSFYSIPYARPPIGAYRFKDPVKPGTWQRLADATRMPSPCLQVPFGVAAMGIRLKPKEMLGAENCLFLNVFTPETGQAPENAKLPVMVWLHGGAFFSGSAEEYLPHTFLDHDVVLVVVQYRLGVLGFLSTEDSIMPGNLGLKDQTIALEWVQRNIHVFGGDKTRVTIFGESAGGASVHLQMLTPKSRGLFSQAIMQSGTALGSWAMNSRHREEAVTLGRSVGCKDVQNSTALLTCLQKVNANELAAAVQNTFQWYLTPLVFSARVDKDFLPDHPAKLILDKQYSEVDLLAGVTQNEGALATIPMFANRELITKLEENFAVNGPITLGIENEKNSSILAKTLYEHYMGDITFDAAHGEQITQLYSDIAFNLFHDEVTARHAAHFPDRRTFRYQFDYRGDTGLFDVFGSKVGTHWICHGDDLIYLFAGGTMLDPIFPKGLTSPDDVRMRKMMVKMWVNFATSGNPTPDASLGFKWEPTIASNLNYLSITSSPAMQPDNRKKAREFFASLPLFNWKILYSEKQQQQQGTKTERIAQEEL</sequence>
<dbReference type="InterPro" id="IPR019826">
    <property type="entry name" value="Carboxylesterase_B_AS"/>
</dbReference>
<dbReference type="Pfam" id="PF00135">
    <property type="entry name" value="COesterase"/>
    <property type="match status" value="1"/>
</dbReference>
<dbReference type="EMBL" id="JACEEZ010002950">
    <property type="protein sequence ID" value="KAG0727830.1"/>
    <property type="molecule type" value="Genomic_DNA"/>
</dbReference>
<evidence type="ECO:0000256" key="2">
    <source>
        <dbReference type="ARBA" id="ARBA00022487"/>
    </source>
</evidence>
<gene>
    <name evidence="7" type="primary">EST6_4</name>
    <name evidence="7" type="ORF">GWK47_033814</name>
</gene>
<organism evidence="7 8">
    <name type="scientific">Chionoecetes opilio</name>
    <name type="common">Atlantic snow crab</name>
    <name type="synonym">Cancer opilio</name>
    <dbReference type="NCBI Taxonomy" id="41210"/>
    <lineage>
        <taxon>Eukaryota</taxon>
        <taxon>Metazoa</taxon>
        <taxon>Ecdysozoa</taxon>
        <taxon>Arthropoda</taxon>
        <taxon>Crustacea</taxon>
        <taxon>Multicrustacea</taxon>
        <taxon>Malacostraca</taxon>
        <taxon>Eumalacostraca</taxon>
        <taxon>Eucarida</taxon>
        <taxon>Decapoda</taxon>
        <taxon>Pleocyemata</taxon>
        <taxon>Brachyura</taxon>
        <taxon>Eubrachyura</taxon>
        <taxon>Majoidea</taxon>
        <taxon>Majidae</taxon>
        <taxon>Chionoecetes</taxon>
    </lineage>
</organism>
<dbReference type="AlphaFoldDB" id="A0A8J5D3V2"/>
<comment type="caution">
    <text evidence="7">The sequence shown here is derived from an EMBL/GenBank/DDBJ whole genome shotgun (WGS) entry which is preliminary data.</text>
</comment>
<evidence type="ECO:0000256" key="4">
    <source>
        <dbReference type="ARBA" id="ARBA00023180"/>
    </source>
</evidence>
<dbReference type="PROSITE" id="PS00122">
    <property type="entry name" value="CARBOXYLESTERASE_B_1"/>
    <property type="match status" value="1"/>
</dbReference>
<reference evidence="7" key="1">
    <citation type="submission" date="2020-07" db="EMBL/GenBank/DDBJ databases">
        <title>The High-quality genome of the commercially important snow crab, Chionoecetes opilio.</title>
        <authorList>
            <person name="Jeong J.-H."/>
            <person name="Ryu S."/>
        </authorList>
    </citation>
    <scope>NUCLEOTIDE SEQUENCE</scope>
    <source>
        <strain evidence="7">MADBK_172401_WGS</strain>
        <tissue evidence="7">Digestive gland</tissue>
    </source>
</reference>
<accession>A0A8J5D3V2</accession>
<dbReference type="PANTHER" id="PTHR43142:SF1">
    <property type="entry name" value="CARBOXYLIC ESTER HYDROLASE"/>
    <property type="match status" value="1"/>
</dbReference>
<proteinExistence type="inferred from homology"/>
<keyword evidence="8" id="KW-1185">Reference proteome</keyword>
<evidence type="ECO:0000256" key="1">
    <source>
        <dbReference type="ARBA" id="ARBA00005964"/>
    </source>
</evidence>
<dbReference type="InterPro" id="IPR002018">
    <property type="entry name" value="CarbesteraseB"/>
</dbReference>
<feature type="chain" id="PRO_5035337615" description="Carboxylic ester hydrolase" evidence="5">
    <location>
        <begin position="20"/>
        <end position="579"/>
    </location>
</feature>
<dbReference type="Proteomes" id="UP000770661">
    <property type="component" value="Unassembled WGS sequence"/>
</dbReference>
<keyword evidence="2" id="KW-0719">Serine esterase</keyword>
<dbReference type="SUPFAM" id="SSF53474">
    <property type="entry name" value="alpha/beta-Hydrolases"/>
    <property type="match status" value="1"/>
</dbReference>
<keyword evidence="4" id="KW-0325">Glycoprotein</keyword>
<feature type="domain" description="Carboxylesterase type B" evidence="6">
    <location>
        <begin position="22"/>
        <end position="543"/>
    </location>
</feature>
<dbReference type="EC" id="3.1.1.-" evidence="5"/>
<evidence type="ECO:0000313" key="7">
    <source>
        <dbReference type="EMBL" id="KAG0727830.1"/>
    </source>
</evidence>
<keyword evidence="3 5" id="KW-0378">Hydrolase</keyword>
<dbReference type="PANTHER" id="PTHR43142">
    <property type="entry name" value="CARBOXYLIC ESTER HYDROLASE"/>
    <property type="match status" value="1"/>
</dbReference>
<evidence type="ECO:0000256" key="5">
    <source>
        <dbReference type="RuleBase" id="RU361235"/>
    </source>
</evidence>
<keyword evidence="5" id="KW-0732">Signal</keyword>
<dbReference type="OrthoDB" id="19653at2759"/>
<dbReference type="InterPro" id="IPR029058">
    <property type="entry name" value="AB_hydrolase_fold"/>
</dbReference>
<feature type="signal peptide" evidence="5">
    <location>
        <begin position="1"/>
        <end position="19"/>
    </location>
</feature>